<dbReference type="AlphaFoldDB" id="L5LFQ7"/>
<evidence type="ECO:0000313" key="2">
    <source>
        <dbReference type="Proteomes" id="UP000010556"/>
    </source>
</evidence>
<dbReference type="EMBL" id="KB112287">
    <property type="protein sequence ID" value="ELK25169.1"/>
    <property type="molecule type" value="Genomic_DNA"/>
</dbReference>
<sequence>MELLSDSGVWRAGNLAYLQLTVDRVGKSTFVMVAHHLSMGSLQQLGSGRGDVTVFREKNLPRCGPAASIRMTLEGTH</sequence>
<organism evidence="1 2">
    <name type="scientific">Myotis davidii</name>
    <name type="common">David's myotis</name>
    <dbReference type="NCBI Taxonomy" id="225400"/>
    <lineage>
        <taxon>Eukaryota</taxon>
        <taxon>Metazoa</taxon>
        <taxon>Chordata</taxon>
        <taxon>Craniata</taxon>
        <taxon>Vertebrata</taxon>
        <taxon>Euteleostomi</taxon>
        <taxon>Mammalia</taxon>
        <taxon>Eutheria</taxon>
        <taxon>Laurasiatheria</taxon>
        <taxon>Chiroptera</taxon>
        <taxon>Yangochiroptera</taxon>
        <taxon>Vespertilionidae</taxon>
        <taxon>Myotis</taxon>
    </lineage>
</organism>
<keyword evidence="2" id="KW-1185">Reference proteome</keyword>
<dbReference type="Proteomes" id="UP000010556">
    <property type="component" value="Unassembled WGS sequence"/>
</dbReference>
<evidence type="ECO:0000313" key="1">
    <source>
        <dbReference type="EMBL" id="ELK25169.1"/>
    </source>
</evidence>
<name>L5LFQ7_MYODS</name>
<reference evidence="2" key="1">
    <citation type="journal article" date="2013" name="Science">
        <title>Comparative analysis of bat genomes provides insight into the evolution of flight and immunity.</title>
        <authorList>
            <person name="Zhang G."/>
            <person name="Cowled C."/>
            <person name="Shi Z."/>
            <person name="Huang Z."/>
            <person name="Bishop-Lilly K.A."/>
            <person name="Fang X."/>
            <person name="Wynne J.W."/>
            <person name="Xiong Z."/>
            <person name="Baker M.L."/>
            <person name="Zhao W."/>
            <person name="Tachedjian M."/>
            <person name="Zhu Y."/>
            <person name="Zhou P."/>
            <person name="Jiang X."/>
            <person name="Ng J."/>
            <person name="Yang L."/>
            <person name="Wu L."/>
            <person name="Xiao J."/>
            <person name="Feng Y."/>
            <person name="Chen Y."/>
            <person name="Sun X."/>
            <person name="Zhang Y."/>
            <person name="Marsh G.A."/>
            <person name="Crameri G."/>
            <person name="Broder C.C."/>
            <person name="Frey K.G."/>
            <person name="Wang L.F."/>
            <person name="Wang J."/>
        </authorList>
    </citation>
    <scope>NUCLEOTIDE SEQUENCE [LARGE SCALE GENOMIC DNA]</scope>
</reference>
<proteinExistence type="predicted"/>
<accession>L5LFQ7</accession>
<gene>
    <name evidence="1" type="ORF">MDA_GLEAN10006461</name>
</gene>
<protein>
    <submittedName>
        <fullName evidence="1">Uncharacterized protein</fullName>
    </submittedName>
</protein>